<evidence type="ECO:0000259" key="1">
    <source>
        <dbReference type="PROSITE" id="PS51688"/>
    </source>
</evidence>
<dbReference type="CDD" id="cd19958">
    <property type="entry name" value="pyocin_knob"/>
    <property type="match status" value="1"/>
</dbReference>
<reference evidence="2" key="1">
    <citation type="submission" date="2022-06" db="EMBL/GenBank/DDBJ databases">
        <title>Physiological and biochemical characterization and genomic elucidation of a strain of the genus Ensifer adhaerens M8 that combines arsenic oxidation and chromium reduction.</title>
        <authorList>
            <person name="Li X."/>
            <person name="Yu c."/>
        </authorList>
    </citation>
    <scope>NUCLEOTIDE SEQUENCE</scope>
    <source>
        <strain evidence="2">M8</strain>
    </source>
</reference>
<name>A0A9Q8Y9Z8_ENSAD</name>
<proteinExistence type="predicted"/>
<dbReference type="EMBL" id="CP098807">
    <property type="protein sequence ID" value="USJ24736.1"/>
    <property type="molecule type" value="Genomic_DNA"/>
</dbReference>
<organism evidence="2 3">
    <name type="scientific">Ensifer adhaerens</name>
    <name type="common">Sinorhizobium morelense</name>
    <dbReference type="NCBI Taxonomy" id="106592"/>
    <lineage>
        <taxon>Bacteria</taxon>
        <taxon>Pseudomonadati</taxon>
        <taxon>Pseudomonadota</taxon>
        <taxon>Alphaproteobacteria</taxon>
        <taxon>Hyphomicrobiales</taxon>
        <taxon>Rhizobiaceae</taxon>
        <taxon>Sinorhizobium/Ensifer group</taxon>
        <taxon>Ensifer</taxon>
    </lineage>
</organism>
<accession>A0A9Q8Y9Z8</accession>
<dbReference type="AlphaFoldDB" id="A0A9Q8Y9Z8"/>
<dbReference type="Proteomes" id="UP001055460">
    <property type="component" value="Chromosome"/>
</dbReference>
<dbReference type="Pfam" id="PF13884">
    <property type="entry name" value="Peptidase_S74"/>
    <property type="match status" value="1"/>
</dbReference>
<sequence>MTTPYTTGSITLTNGSAVVTGVGTAWQTALIAGGTIYVEADGNPLPILTVDTNTKITAAIKWKGASGTYPYAIMRDTAYGQQTVANAQALSTYLQRLDNASLAALASLVPAADRMPFFTGNAEAALTTLTAFARTLLDDANGAAAYATLGEIPNGQLPARLRGAPAAVVADANDAVTFGNYSVSGATLNIPEGAQGTLSVGAINSNFVSQIYTRTSNGSTYLRWNNNGTWSPWAKVALQDRGNIWAGSQSLDSGGGYVNFNLIRSTVSGLFEAGTNFIGLGSSSDHPLVFRVNATERARFEPTNGDFLVGLTATIDPATGNTTGVAMRPATGRMWRRQSGYNPFFQSRLSTDGVVQDFYRETTSVGNISVSTTGTTYSTTSDWRRKSDVQPIVTFSLAPEQFDVLDNAELKIMALRPVFHRWNDAPEKGVVTGFLAHEAQQVVPHAVTGKKDEIVDVGREIIPAHEAEIEIVDEDGNTQTVTITVPEVVNEGVRRDALAEGAEFEKTGEVPVFQTMDYGLITADIVAALQCVIHKNMLQGEQIETLTAKTAELLARIEALEGAGQPA</sequence>
<evidence type="ECO:0000313" key="3">
    <source>
        <dbReference type="Proteomes" id="UP001055460"/>
    </source>
</evidence>
<dbReference type="InterPro" id="IPR030392">
    <property type="entry name" value="S74_ICA"/>
</dbReference>
<dbReference type="PROSITE" id="PS51688">
    <property type="entry name" value="ICA"/>
    <property type="match status" value="1"/>
</dbReference>
<protein>
    <submittedName>
        <fullName evidence="2">Pyocin knob domain-containing S74 family peptidase</fullName>
    </submittedName>
</protein>
<evidence type="ECO:0000313" key="2">
    <source>
        <dbReference type="EMBL" id="USJ24736.1"/>
    </source>
</evidence>
<feature type="domain" description="Peptidase S74" evidence="1">
    <location>
        <begin position="381"/>
        <end position="550"/>
    </location>
</feature>
<dbReference type="RefSeq" id="WP_252160535.1">
    <property type="nucleotide sequence ID" value="NZ_CP098807.1"/>
</dbReference>
<gene>
    <name evidence="2" type="ORF">NE863_07150</name>
</gene>